<dbReference type="AlphaFoldDB" id="A0A2G8SI72"/>
<sequence>MVRTHFPLLSQYLWMKIDFVAMVREADGPEALAAAKMLAQEAKTYVVFTRSVAVPCFGGDPTSQYTVDIVTRGPRLVDDTEGFSSDMPNPPLPFPDCAHWLASTVDVAVQRVSEGLNNNKAHNLPPAQVYLINSANDQEWDRLIEERVRRLASGACLPQSSEDDPFLDSFVPLVDVGVDIAERFAGSDQLPTIYDYFEERAKIKRILITARDRAAGRECCAIASSSSTKQPSDSGTGSFKDSATQSKLIYQD</sequence>
<dbReference type="OrthoDB" id="10585866at2759"/>
<comment type="caution">
    <text evidence="2">The sequence shown here is derived from an EMBL/GenBank/DDBJ whole genome shotgun (WGS) entry which is preliminary data.</text>
</comment>
<protein>
    <submittedName>
        <fullName evidence="2">Uncharacterized protein</fullName>
    </submittedName>
</protein>
<keyword evidence="3" id="KW-1185">Reference proteome</keyword>
<dbReference type="Proteomes" id="UP000230002">
    <property type="component" value="Unassembled WGS sequence"/>
</dbReference>
<reference evidence="2 3" key="1">
    <citation type="journal article" date="2015" name="Sci. Rep.">
        <title>Chromosome-level genome map provides insights into diverse defense mechanisms in the medicinal fungus Ganoderma sinense.</title>
        <authorList>
            <person name="Zhu Y."/>
            <person name="Xu J."/>
            <person name="Sun C."/>
            <person name="Zhou S."/>
            <person name="Xu H."/>
            <person name="Nelson D.R."/>
            <person name="Qian J."/>
            <person name="Song J."/>
            <person name="Luo H."/>
            <person name="Xiang L."/>
            <person name="Li Y."/>
            <person name="Xu Z."/>
            <person name="Ji A."/>
            <person name="Wang L."/>
            <person name="Lu S."/>
            <person name="Hayward A."/>
            <person name="Sun W."/>
            <person name="Li X."/>
            <person name="Schwartz D.C."/>
            <person name="Wang Y."/>
            <person name="Chen S."/>
        </authorList>
    </citation>
    <scope>NUCLEOTIDE SEQUENCE [LARGE SCALE GENOMIC DNA]</scope>
    <source>
        <strain evidence="2 3">ZZ0214-1</strain>
    </source>
</reference>
<dbReference type="EMBL" id="AYKW01000007">
    <property type="protein sequence ID" value="PIL33469.1"/>
    <property type="molecule type" value="Genomic_DNA"/>
</dbReference>
<proteinExistence type="predicted"/>
<name>A0A2G8SI72_9APHY</name>
<evidence type="ECO:0000256" key="1">
    <source>
        <dbReference type="SAM" id="MobiDB-lite"/>
    </source>
</evidence>
<feature type="region of interest" description="Disordered" evidence="1">
    <location>
        <begin position="224"/>
        <end position="252"/>
    </location>
</feature>
<organism evidence="2 3">
    <name type="scientific">Ganoderma sinense ZZ0214-1</name>
    <dbReference type="NCBI Taxonomy" id="1077348"/>
    <lineage>
        <taxon>Eukaryota</taxon>
        <taxon>Fungi</taxon>
        <taxon>Dikarya</taxon>
        <taxon>Basidiomycota</taxon>
        <taxon>Agaricomycotina</taxon>
        <taxon>Agaricomycetes</taxon>
        <taxon>Polyporales</taxon>
        <taxon>Polyporaceae</taxon>
        <taxon>Ganoderma</taxon>
    </lineage>
</organism>
<accession>A0A2G8SI72</accession>
<evidence type="ECO:0000313" key="2">
    <source>
        <dbReference type="EMBL" id="PIL33469.1"/>
    </source>
</evidence>
<gene>
    <name evidence="2" type="ORF">GSI_04092</name>
</gene>
<dbReference type="STRING" id="1077348.A0A2G8SI72"/>
<evidence type="ECO:0000313" key="3">
    <source>
        <dbReference type="Proteomes" id="UP000230002"/>
    </source>
</evidence>